<feature type="compositionally biased region" description="Polar residues" evidence="1">
    <location>
        <begin position="29"/>
        <end position="42"/>
    </location>
</feature>
<organism evidence="3">
    <name type="scientific">Sesamum radiatum</name>
    <name type="common">Black benniseed</name>
    <dbReference type="NCBI Taxonomy" id="300843"/>
    <lineage>
        <taxon>Eukaryota</taxon>
        <taxon>Viridiplantae</taxon>
        <taxon>Streptophyta</taxon>
        <taxon>Embryophyta</taxon>
        <taxon>Tracheophyta</taxon>
        <taxon>Spermatophyta</taxon>
        <taxon>Magnoliopsida</taxon>
        <taxon>eudicotyledons</taxon>
        <taxon>Gunneridae</taxon>
        <taxon>Pentapetalae</taxon>
        <taxon>asterids</taxon>
        <taxon>lamiids</taxon>
        <taxon>Lamiales</taxon>
        <taxon>Pedaliaceae</taxon>
        <taxon>Sesamum</taxon>
    </lineage>
</organism>
<feature type="domain" description="Reverse transcriptase Ty1/copia-type" evidence="2">
    <location>
        <begin position="112"/>
        <end position="227"/>
    </location>
</feature>
<feature type="compositionally biased region" description="Acidic residues" evidence="1">
    <location>
        <begin position="17"/>
        <end position="28"/>
    </location>
</feature>
<dbReference type="Pfam" id="PF07727">
    <property type="entry name" value="RVT_2"/>
    <property type="match status" value="1"/>
</dbReference>
<evidence type="ECO:0000313" key="3">
    <source>
        <dbReference type="EMBL" id="KAL0361850.1"/>
    </source>
</evidence>
<accession>A0AAW2Q1X1</accession>
<evidence type="ECO:0000259" key="2">
    <source>
        <dbReference type="Pfam" id="PF07727"/>
    </source>
</evidence>
<comment type="caution">
    <text evidence="3">The sequence shown here is derived from an EMBL/GenBank/DDBJ whole genome shotgun (WGS) entry which is preliminary data.</text>
</comment>
<protein>
    <submittedName>
        <fullName evidence="3">Retrovirus-related Pol polyprotein from transposon TNT 1-94</fullName>
    </submittedName>
</protein>
<proteinExistence type="predicted"/>
<dbReference type="AlphaFoldDB" id="A0AAW2Q1X1"/>
<name>A0AAW2Q1X1_SESRA</name>
<dbReference type="EMBL" id="JACGWJ010000016">
    <property type="protein sequence ID" value="KAL0361850.1"/>
    <property type="molecule type" value="Genomic_DNA"/>
</dbReference>
<feature type="region of interest" description="Disordered" evidence="1">
    <location>
        <begin position="17"/>
        <end position="45"/>
    </location>
</feature>
<sequence>MVIATRGDDAKIVIEEPSVEDDTTDTQLEDSSVTNQETSSSHVEGRRRKQSTWLKDYVLGEGLSYEEATFYLVLFALYTVGGADPLNFEEAVKSERWRNSMDAEIEAIEKYGIWELIDRPKGVKTVGVKWVYKTKFNEKREVDKFKAMLVVKGYAQQYRIDYTEVFALVARLEIMRLVIVLAAQKGWAIYQLNVKSAFLHGEVVEDVFVEQPCGYIQNGKEEKEYMIKVIHCNTPEQIADVMTKPLKLDVFLKLRAMLGVCAENNVN</sequence>
<reference evidence="3" key="1">
    <citation type="submission" date="2020-06" db="EMBL/GenBank/DDBJ databases">
        <authorList>
            <person name="Li T."/>
            <person name="Hu X."/>
            <person name="Zhang T."/>
            <person name="Song X."/>
            <person name="Zhang H."/>
            <person name="Dai N."/>
            <person name="Sheng W."/>
            <person name="Hou X."/>
            <person name="Wei L."/>
        </authorList>
    </citation>
    <scope>NUCLEOTIDE SEQUENCE</scope>
    <source>
        <strain evidence="3">G02</strain>
        <tissue evidence="3">Leaf</tissue>
    </source>
</reference>
<gene>
    <name evidence="3" type="ORF">Sradi_3869500</name>
</gene>
<dbReference type="InterPro" id="IPR013103">
    <property type="entry name" value="RVT_2"/>
</dbReference>
<evidence type="ECO:0000256" key="1">
    <source>
        <dbReference type="SAM" id="MobiDB-lite"/>
    </source>
</evidence>
<reference evidence="3" key="2">
    <citation type="journal article" date="2024" name="Plant">
        <title>Genomic evolution and insights into agronomic trait innovations of Sesamum species.</title>
        <authorList>
            <person name="Miao H."/>
            <person name="Wang L."/>
            <person name="Qu L."/>
            <person name="Liu H."/>
            <person name="Sun Y."/>
            <person name="Le M."/>
            <person name="Wang Q."/>
            <person name="Wei S."/>
            <person name="Zheng Y."/>
            <person name="Lin W."/>
            <person name="Duan Y."/>
            <person name="Cao H."/>
            <person name="Xiong S."/>
            <person name="Wang X."/>
            <person name="Wei L."/>
            <person name="Li C."/>
            <person name="Ma Q."/>
            <person name="Ju M."/>
            <person name="Zhao R."/>
            <person name="Li G."/>
            <person name="Mu C."/>
            <person name="Tian Q."/>
            <person name="Mei H."/>
            <person name="Zhang T."/>
            <person name="Gao T."/>
            <person name="Zhang H."/>
        </authorList>
    </citation>
    <scope>NUCLEOTIDE SEQUENCE</scope>
    <source>
        <strain evidence="3">G02</strain>
    </source>
</reference>